<dbReference type="SUPFAM" id="SSF56672">
    <property type="entry name" value="DNA/RNA polymerases"/>
    <property type="match status" value="1"/>
</dbReference>
<dbReference type="CDD" id="cd01650">
    <property type="entry name" value="RT_nLTR_like"/>
    <property type="match status" value="1"/>
</dbReference>
<keyword evidence="3" id="KW-1185">Reference proteome</keyword>
<evidence type="ECO:0000313" key="3">
    <source>
        <dbReference type="Proteomes" id="UP000823941"/>
    </source>
</evidence>
<evidence type="ECO:0000259" key="1">
    <source>
        <dbReference type="PROSITE" id="PS50878"/>
    </source>
</evidence>
<dbReference type="Proteomes" id="UP000823941">
    <property type="component" value="Chromosome 16"/>
</dbReference>
<gene>
    <name evidence="2" type="ORF">JYU34_012261</name>
</gene>
<dbReference type="Pfam" id="PF00078">
    <property type="entry name" value="RVT_1"/>
    <property type="match status" value="1"/>
</dbReference>
<dbReference type="EMBL" id="JAHIBW010000016">
    <property type="protein sequence ID" value="KAG7303704.1"/>
    <property type="molecule type" value="Genomic_DNA"/>
</dbReference>
<organism evidence="2 3">
    <name type="scientific">Plutella xylostella</name>
    <name type="common">Diamondback moth</name>
    <name type="synonym">Plutella maculipennis</name>
    <dbReference type="NCBI Taxonomy" id="51655"/>
    <lineage>
        <taxon>Eukaryota</taxon>
        <taxon>Metazoa</taxon>
        <taxon>Ecdysozoa</taxon>
        <taxon>Arthropoda</taxon>
        <taxon>Hexapoda</taxon>
        <taxon>Insecta</taxon>
        <taxon>Pterygota</taxon>
        <taxon>Neoptera</taxon>
        <taxon>Endopterygota</taxon>
        <taxon>Lepidoptera</taxon>
        <taxon>Glossata</taxon>
        <taxon>Ditrysia</taxon>
        <taxon>Yponomeutoidea</taxon>
        <taxon>Plutellidae</taxon>
        <taxon>Plutella</taxon>
    </lineage>
</organism>
<evidence type="ECO:0000313" key="2">
    <source>
        <dbReference type="EMBL" id="KAG7303704.1"/>
    </source>
</evidence>
<accession>A0ABQ7QER0</accession>
<reference evidence="2 3" key="1">
    <citation type="submission" date="2021-06" db="EMBL/GenBank/DDBJ databases">
        <title>A haploid diamondback moth (Plutella xylostella L.) genome assembly resolves 31 chromosomes and identifies a diamide resistance mutation.</title>
        <authorList>
            <person name="Ward C.M."/>
            <person name="Perry K.D."/>
            <person name="Baker G."/>
            <person name="Powis K."/>
            <person name="Heckel D.G."/>
            <person name="Baxter S.W."/>
        </authorList>
    </citation>
    <scope>NUCLEOTIDE SEQUENCE [LARGE SCALE GENOMIC DNA]</scope>
    <source>
        <strain evidence="2 3">LV</strain>
        <tissue evidence="2">Single pupa</tissue>
    </source>
</reference>
<sequence length="648" mass="74618">MHFKLKKTPTDEVLRITYHRYRNYCNKILKKLKNTYEKQELQKTSKNTKSTWQTIKKITSSGKVKTKSDALLRVEATEDKSVESVNNFFSSIGKQLAQEITKNRSDNFVPSKPPPFVPTSFVLLNTSEDEVELIIRNLKSESATGWDNISPKLLKMCKDIIVPPITKICNLALDTGTFPDVFKRSLIHPIHKGGDMDSVNNYRPISVLPALSKILEKILNNRLMKFLEHNNLLSSSQFGFRRGRSTEDAINSLVDHVVSKVDMKKKCLSIFLDLKKAFDTVHIPSLLIKMERIGIRAPPLEIFKNYLTSRVQQVKIGSHVSSDAPVTFGIPQGSILGPSLFLIYINDICQIDVKKGRTYCFADDTALVFHGETWEEAYFLAEKGLQKVAHWLDSNLLSLNMEKTKYLAFSIRNNTGPLTNLPLKLHKCNELQRTTCDCPEVSRVDQIKYLGVVIDDKLRWKAHVDMTTSRVRKMIWVFRRLRGIADLKILNMLYYALCYSLINYCISVWGGCCKTFIIQLERAQRSVLKVMTSKPFRYPTNLLYSTCKVLTVRQIFIYHTIVNHHLIVPYDKTLFVSARRNYKICNVPPTRTSYIQKQHYFLAPFLYNKLNAVVKFYSMTYTKCKKALLDHLLTLNYIETESLILTCT</sequence>
<dbReference type="PROSITE" id="PS50878">
    <property type="entry name" value="RT_POL"/>
    <property type="match status" value="1"/>
</dbReference>
<dbReference type="PANTHER" id="PTHR33332">
    <property type="entry name" value="REVERSE TRANSCRIPTASE DOMAIN-CONTAINING PROTEIN"/>
    <property type="match status" value="1"/>
</dbReference>
<dbReference type="InterPro" id="IPR043502">
    <property type="entry name" value="DNA/RNA_pol_sf"/>
</dbReference>
<feature type="domain" description="Reverse transcriptase" evidence="1">
    <location>
        <begin position="171"/>
        <end position="454"/>
    </location>
</feature>
<proteinExistence type="predicted"/>
<dbReference type="InterPro" id="IPR000477">
    <property type="entry name" value="RT_dom"/>
</dbReference>
<name>A0ABQ7QER0_PLUXY</name>
<protein>
    <recommendedName>
        <fullName evidence="1">Reverse transcriptase domain-containing protein</fullName>
    </recommendedName>
</protein>
<comment type="caution">
    <text evidence="2">The sequence shown here is derived from an EMBL/GenBank/DDBJ whole genome shotgun (WGS) entry which is preliminary data.</text>
</comment>